<comment type="caution">
    <text evidence="3">The sequence shown here is derived from an EMBL/GenBank/DDBJ whole genome shotgun (WGS) entry which is preliminary data.</text>
</comment>
<dbReference type="InterPro" id="IPR005532">
    <property type="entry name" value="SUMF_dom"/>
</dbReference>
<feature type="domain" description="Sulfatase-modifying factor enzyme-like" evidence="2">
    <location>
        <begin position="1"/>
        <end position="293"/>
    </location>
</feature>
<dbReference type="Proteomes" id="UP000622475">
    <property type="component" value="Unassembled WGS sequence"/>
</dbReference>
<dbReference type="EMBL" id="JADFFL010000002">
    <property type="protein sequence ID" value="MBE9661525.1"/>
    <property type="molecule type" value="Genomic_DNA"/>
</dbReference>
<dbReference type="Pfam" id="PF03781">
    <property type="entry name" value="FGE-sulfatase"/>
    <property type="match status" value="1"/>
</dbReference>
<dbReference type="SUPFAM" id="SSF56436">
    <property type="entry name" value="C-type lectin-like"/>
    <property type="match status" value="1"/>
</dbReference>
<dbReference type="InterPro" id="IPR042095">
    <property type="entry name" value="SUMF_sf"/>
</dbReference>
<sequence>MVHIKGGSFQMGSDDPSFNDTRPVHAVNLKDFWMDTHEVTNAEFKKFVDATGYKTVAEQQLDPKDFPGVDPASVVPGSGVFTAPAQPVSLDNPLQWWRYVAGASWQHPYGPQSNNKGRENYPVVNISYDDAKSYAHWAGKRLPTEAEWEYAARANKPNTTYYWGNELHPGGKMMSNNYQGHFPDKDTAEDGFKGLSPVMSFPPNANGLYDMEGNVWEWCSDFYRPDYYAKSPTDNPQGPSDSFDPDEPGTISHVQRGGSFICSEQYCIRYKAGSRGKGEVKSASDNLGFRCVKD</sequence>
<evidence type="ECO:0000256" key="1">
    <source>
        <dbReference type="SAM" id="MobiDB-lite"/>
    </source>
</evidence>
<dbReference type="AlphaFoldDB" id="A0A929KW32"/>
<dbReference type="Gene3D" id="3.90.1580.10">
    <property type="entry name" value="paralog of FGE (formylglycine-generating enzyme)"/>
    <property type="match status" value="1"/>
</dbReference>
<evidence type="ECO:0000313" key="3">
    <source>
        <dbReference type="EMBL" id="MBE9661525.1"/>
    </source>
</evidence>
<dbReference type="PANTHER" id="PTHR23150:SF19">
    <property type="entry name" value="FORMYLGLYCINE-GENERATING ENZYME"/>
    <property type="match status" value="1"/>
</dbReference>
<dbReference type="InterPro" id="IPR016187">
    <property type="entry name" value="CTDL_fold"/>
</dbReference>
<accession>A0A929KW32</accession>
<gene>
    <name evidence="3" type="ORF">IRJ16_06480</name>
</gene>
<keyword evidence="4" id="KW-1185">Reference proteome</keyword>
<dbReference type="InterPro" id="IPR051043">
    <property type="entry name" value="Sulfatase_Mod_Factor_Kinase"/>
</dbReference>
<reference evidence="3" key="1">
    <citation type="submission" date="2020-10" db="EMBL/GenBank/DDBJ databases">
        <title>Mucilaginibacter mali sp. nov., isolated from rhizosphere soil of apple orchard.</title>
        <authorList>
            <person name="Lee J.-S."/>
            <person name="Kim H.S."/>
            <person name="Kim J.-S."/>
        </authorList>
    </citation>
    <scope>NUCLEOTIDE SEQUENCE</scope>
    <source>
        <strain evidence="3">KCTC 22746</strain>
    </source>
</reference>
<organism evidence="3 4">
    <name type="scientific">Mucilaginibacter myungsuensis</name>
    <dbReference type="NCBI Taxonomy" id="649104"/>
    <lineage>
        <taxon>Bacteria</taxon>
        <taxon>Pseudomonadati</taxon>
        <taxon>Bacteroidota</taxon>
        <taxon>Sphingobacteriia</taxon>
        <taxon>Sphingobacteriales</taxon>
        <taxon>Sphingobacteriaceae</taxon>
        <taxon>Mucilaginibacter</taxon>
    </lineage>
</organism>
<dbReference type="GO" id="GO:0120147">
    <property type="term" value="F:formylglycine-generating oxidase activity"/>
    <property type="evidence" value="ECO:0007669"/>
    <property type="project" value="TreeGrafter"/>
</dbReference>
<protein>
    <submittedName>
        <fullName evidence="3">Formylglycine-generating enzyme family protein</fullName>
    </submittedName>
</protein>
<proteinExistence type="predicted"/>
<evidence type="ECO:0000313" key="4">
    <source>
        <dbReference type="Proteomes" id="UP000622475"/>
    </source>
</evidence>
<name>A0A929KW32_9SPHI</name>
<dbReference type="PANTHER" id="PTHR23150">
    <property type="entry name" value="SULFATASE MODIFYING FACTOR 1, 2"/>
    <property type="match status" value="1"/>
</dbReference>
<feature type="region of interest" description="Disordered" evidence="1">
    <location>
        <begin position="230"/>
        <end position="250"/>
    </location>
</feature>
<evidence type="ECO:0000259" key="2">
    <source>
        <dbReference type="Pfam" id="PF03781"/>
    </source>
</evidence>